<dbReference type="Proteomes" id="UP000028999">
    <property type="component" value="Unassembled WGS sequence"/>
</dbReference>
<name>A0A078JG89_BRANA</name>
<proteinExistence type="predicted"/>
<evidence type="ECO:0000256" key="1">
    <source>
        <dbReference type="SAM" id="Phobius"/>
    </source>
</evidence>
<reference evidence="2" key="3">
    <citation type="submission" date="2021-01" db="EMBL/GenBank/DDBJ databases">
        <authorList>
            <consortium name="Genoscope - CEA"/>
            <person name="William W."/>
        </authorList>
    </citation>
    <scope>NUCLEOTIDE SEQUENCE</scope>
</reference>
<sequence length="216" mass="24857">MEEAKQYRRSLGEGELGLWLQQNINRPYSARVNSMLLERSPAPLSSNASTLHAIFSISCVLPFQSSLALRFFVRVSAAVSKKPFLPNFTISLLLRSLNLPFGMDDLGLPSRLFETCCEPIGKKRVNNFFNLRWIEVIKSALEDEDLAMLNASQFGRVLQMGTHTFTVMFLHFILSRQLVTVKEFELWWLFVGKPSGFIFLYFGISFYFHMLSYHSH</sequence>
<dbReference type="Gramene" id="CDY64300">
    <property type="protein sequence ID" value="CDY64300"/>
    <property type="gene ID" value="GSBRNA2T00041095001"/>
</dbReference>
<reference evidence="3 4" key="1">
    <citation type="journal article" date="2014" name="Science">
        <title>Plant genetics. Early allopolyploid evolution in the post-Neolithic Brassica napus oilseed genome.</title>
        <authorList>
            <person name="Chalhoub B."/>
            <person name="Denoeud F."/>
            <person name="Liu S."/>
            <person name="Parkin I.A."/>
            <person name="Tang H."/>
            <person name="Wang X."/>
            <person name="Chiquet J."/>
            <person name="Belcram H."/>
            <person name="Tong C."/>
            <person name="Samans B."/>
            <person name="Correa M."/>
            <person name="Da Silva C."/>
            <person name="Just J."/>
            <person name="Falentin C."/>
            <person name="Koh C.S."/>
            <person name="Le Clainche I."/>
            <person name="Bernard M."/>
            <person name="Bento P."/>
            <person name="Noel B."/>
            <person name="Labadie K."/>
            <person name="Alberti A."/>
            <person name="Charles M."/>
            <person name="Arnaud D."/>
            <person name="Guo H."/>
            <person name="Daviaud C."/>
            <person name="Alamery S."/>
            <person name="Jabbari K."/>
            <person name="Zhao M."/>
            <person name="Edger P.P."/>
            <person name="Chelaifa H."/>
            <person name="Tack D."/>
            <person name="Lassalle G."/>
            <person name="Mestiri I."/>
            <person name="Schnel N."/>
            <person name="Le Paslier M.C."/>
            <person name="Fan G."/>
            <person name="Renault V."/>
            <person name="Bayer P.E."/>
            <person name="Golicz A.A."/>
            <person name="Manoli S."/>
            <person name="Lee T.H."/>
            <person name="Thi V.H."/>
            <person name="Chalabi S."/>
            <person name="Hu Q."/>
            <person name="Fan C."/>
            <person name="Tollenaere R."/>
            <person name="Lu Y."/>
            <person name="Battail C."/>
            <person name="Shen J."/>
            <person name="Sidebottom C.H."/>
            <person name="Wang X."/>
            <person name="Canaguier A."/>
            <person name="Chauveau A."/>
            <person name="Berard A."/>
            <person name="Deniot G."/>
            <person name="Guan M."/>
            <person name="Liu Z."/>
            <person name="Sun F."/>
            <person name="Lim Y.P."/>
            <person name="Lyons E."/>
            <person name="Town C.D."/>
            <person name="Bancroft I."/>
            <person name="Wang X."/>
            <person name="Meng J."/>
            <person name="Ma J."/>
            <person name="Pires J.C."/>
            <person name="King G.J."/>
            <person name="Brunel D."/>
            <person name="Delourme R."/>
            <person name="Renard M."/>
            <person name="Aury J.M."/>
            <person name="Adams K.L."/>
            <person name="Batley J."/>
            <person name="Snowdon R.J."/>
            <person name="Tost J."/>
            <person name="Edwards D."/>
            <person name="Zhou Y."/>
            <person name="Hua W."/>
            <person name="Sharpe A.G."/>
            <person name="Paterson A.H."/>
            <person name="Guan C."/>
            <person name="Wincker P."/>
        </authorList>
    </citation>
    <scope>NUCLEOTIDE SEQUENCE [LARGE SCALE GENOMIC DNA]</scope>
    <source>
        <strain evidence="4">cv. Darmor-bzh</strain>
    </source>
</reference>
<reference evidence="3" key="2">
    <citation type="submission" date="2014-06" db="EMBL/GenBank/DDBJ databases">
        <authorList>
            <person name="Genoscope - CEA"/>
        </authorList>
    </citation>
    <scope>NUCLEOTIDE SEQUENCE</scope>
</reference>
<evidence type="ECO:0000313" key="4">
    <source>
        <dbReference type="Proteomes" id="UP000028999"/>
    </source>
</evidence>
<gene>
    <name evidence="3" type="primary">BnaCnng43720D</name>
    <name evidence="2" type="ORF">DARMORV10_C09P52110.1</name>
    <name evidence="3" type="ORF">GSBRNA2T00041095001</name>
</gene>
<keyword evidence="1" id="KW-1133">Transmembrane helix</keyword>
<evidence type="ECO:0000313" key="3">
    <source>
        <dbReference type="EMBL" id="CDY64300.1"/>
    </source>
</evidence>
<protein>
    <submittedName>
        <fullName evidence="2">(rape) hypothetical protein</fullName>
    </submittedName>
    <submittedName>
        <fullName evidence="3">BnaCnng43720D protein</fullName>
    </submittedName>
</protein>
<dbReference type="EMBL" id="HG994373">
    <property type="protein sequence ID" value="CAF1770817.1"/>
    <property type="molecule type" value="Genomic_DNA"/>
</dbReference>
<keyword evidence="4" id="KW-1185">Reference proteome</keyword>
<accession>A0A078JG89</accession>
<dbReference type="PaxDb" id="3708-A0A078JG89"/>
<evidence type="ECO:0000313" key="2">
    <source>
        <dbReference type="EMBL" id="CAF1770817.1"/>
    </source>
</evidence>
<organism evidence="3 4">
    <name type="scientific">Brassica napus</name>
    <name type="common">Rape</name>
    <dbReference type="NCBI Taxonomy" id="3708"/>
    <lineage>
        <taxon>Eukaryota</taxon>
        <taxon>Viridiplantae</taxon>
        <taxon>Streptophyta</taxon>
        <taxon>Embryophyta</taxon>
        <taxon>Tracheophyta</taxon>
        <taxon>Spermatophyta</taxon>
        <taxon>Magnoliopsida</taxon>
        <taxon>eudicotyledons</taxon>
        <taxon>Gunneridae</taxon>
        <taxon>Pentapetalae</taxon>
        <taxon>rosids</taxon>
        <taxon>malvids</taxon>
        <taxon>Brassicales</taxon>
        <taxon>Brassicaceae</taxon>
        <taxon>Brassiceae</taxon>
        <taxon>Brassica</taxon>
    </lineage>
</organism>
<dbReference type="AlphaFoldDB" id="A0A078JG89"/>
<dbReference type="Proteomes" id="UP001295469">
    <property type="component" value="Chromosome C09"/>
</dbReference>
<dbReference type="EMBL" id="LK034437">
    <property type="protein sequence ID" value="CDY64300.1"/>
    <property type="molecule type" value="Genomic_DNA"/>
</dbReference>
<keyword evidence="1" id="KW-0812">Transmembrane</keyword>
<dbReference type="OMA" id="NINRPYS"/>
<feature type="transmembrane region" description="Helical" evidence="1">
    <location>
        <begin position="186"/>
        <end position="208"/>
    </location>
</feature>
<keyword evidence="1" id="KW-0472">Membrane</keyword>